<dbReference type="RefSeq" id="XP_051360767.1">
    <property type="nucleotide sequence ID" value="XM_051508160.1"/>
</dbReference>
<name>A0A9P9XYF0_9HYPO</name>
<dbReference type="InterPro" id="IPR036736">
    <property type="entry name" value="ACP-like_sf"/>
</dbReference>
<organism evidence="2 3">
    <name type="scientific">Emericellopsis cladophorae</name>
    <dbReference type="NCBI Taxonomy" id="2686198"/>
    <lineage>
        <taxon>Eukaryota</taxon>
        <taxon>Fungi</taxon>
        <taxon>Dikarya</taxon>
        <taxon>Ascomycota</taxon>
        <taxon>Pezizomycotina</taxon>
        <taxon>Sordariomycetes</taxon>
        <taxon>Hypocreomycetidae</taxon>
        <taxon>Hypocreales</taxon>
        <taxon>Bionectriaceae</taxon>
        <taxon>Emericellopsis</taxon>
    </lineage>
</organism>
<dbReference type="PANTHER" id="PTHR45398">
    <property type="match status" value="1"/>
</dbReference>
<evidence type="ECO:0000313" key="2">
    <source>
        <dbReference type="EMBL" id="KAI6779911.1"/>
    </source>
</evidence>
<dbReference type="InterPro" id="IPR045851">
    <property type="entry name" value="AMP-bd_C_sf"/>
</dbReference>
<gene>
    <name evidence="2" type="ORF">J7T54_001999</name>
</gene>
<sequence>MSQIAITPELVRKMEDSLLADPAIVQAKIVDIAAADAPQQDLVVAICLSPDVQQPDESALRAARKALVKRMRDDGGRAVVPRKWSRPSVLPVDPSGAVDEVALRQSLLMEAHADGPPPTPTSKAPVESLDEKIMRTIATAVGTSVGQLVQTRGFAQNGGDSFAAIRVFQALMRENISLRVPDIMRAESIAELPALVISRSGPAPVPAPAATSGIQVSQVHEVMLAEPETNGVAVTTVGGV</sequence>
<dbReference type="SUPFAM" id="SSF47336">
    <property type="entry name" value="ACP-like"/>
    <property type="match status" value="1"/>
</dbReference>
<protein>
    <submittedName>
        <fullName evidence="2">HC-toxin synthetase</fullName>
    </submittedName>
</protein>
<dbReference type="GeneID" id="75828515"/>
<reference evidence="2" key="2">
    <citation type="submission" date="2022-07" db="EMBL/GenBank/DDBJ databases">
        <authorList>
            <person name="Goncalves M.F.M."/>
            <person name="Hilario S."/>
            <person name="Van De Peer Y."/>
            <person name="Esteves A.C."/>
            <person name="Alves A."/>
        </authorList>
    </citation>
    <scope>NUCLEOTIDE SEQUENCE</scope>
    <source>
        <strain evidence="2">MUM 19.33</strain>
    </source>
</reference>
<proteinExistence type="inferred from homology"/>
<comment type="caution">
    <text evidence="2">The sequence shown here is derived from an EMBL/GenBank/DDBJ whole genome shotgun (WGS) entry which is preliminary data.</text>
</comment>
<evidence type="ECO:0000256" key="1">
    <source>
        <dbReference type="ARBA" id="ARBA00029454"/>
    </source>
</evidence>
<comment type="similarity">
    <text evidence="1">Belongs to the NRP synthetase family.</text>
</comment>
<accession>A0A9P9XYF0</accession>
<reference evidence="2" key="1">
    <citation type="journal article" date="2021" name="J Fungi (Basel)">
        <title>Genomic and Metabolomic Analyses of the Marine Fungus Emericellopsis cladophorae: Insights into Saltwater Adaptability Mechanisms and Its Biosynthetic Potential.</title>
        <authorList>
            <person name="Goncalves M.F.M."/>
            <person name="Hilario S."/>
            <person name="Van de Peer Y."/>
            <person name="Esteves A.C."/>
            <person name="Alves A."/>
        </authorList>
    </citation>
    <scope>NUCLEOTIDE SEQUENCE</scope>
    <source>
        <strain evidence="2">MUM 19.33</strain>
    </source>
</reference>
<dbReference type="OrthoDB" id="5122103at2759"/>
<dbReference type="PANTHER" id="PTHR45398:SF1">
    <property type="entry name" value="ENZYME, PUTATIVE (JCVI)-RELATED"/>
    <property type="match status" value="1"/>
</dbReference>
<dbReference type="Gene3D" id="3.30.300.30">
    <property type="match status" value="1"/>
</dbReference>
<evidence type="ECO:0000313" key="3">
    <source>
        <dbReference type="Proteomes" id="UP001055219"/>
    </source>
</evidence>
<dbReference type="AlphaFoldDB" id="A0A9P9XYF0"/>
<dbReference type="Proteomes" id="UP001055219">
    <property type="component" value="Unassembled WGS sequence"/>
</dbReference>
<dbReference type="SUPFAM" id="SSF56801">
    <property type="entry name" value="Acetyl-CoA synthetase-like"/>
    <property type="match status" value="1"/>
</dbReference>
<dbReference type="EMBL" id="JAGIXG020000040">
    <property type="protein sequence ID" value="KAI6779911.1"/>
    <property type="molecule type" value="Genomic_DNA"/>
</dbReference>
<keyword evidence="3" id="KW-1185">Reference proteome</keyword>
<dbReference type="Gene3D" id="1.10.1200.10">
    <property type="entry name" value="ACP-like"/>
    <property type="match status" value="1"/>
</dbReference>